<protein>
    <submittedName>
        <fullName evidence="2">DNA-deoxyinosine glycosylase</fullName>
        <ecNumber evidence="2">3.2.2.15</ecNumber>
    </submittedName>
</protein>
<dbReference type="RefSeq" id="WP_154496801.1">
    <property type="nucleotide sequence ID" value="NZ_VUMU01000012.1"/>
</dbReference>
<dbReference type="SUPFAM" id="SSF52141">
    <property type="entry name" value="Uracil-DNA glycosylase-like"/>
    <property type="match status" value="1"/>
</dbReference>
<accession>A0A6L5YK18</accession>
<keyword evidence="2" id="KW-0378">Hydrolase</keyword>
<evidence type="ECO:0000313" key="3">
    <source>
        <dbReference type="Proteomes" id="UP000476055"/>
    </source>
</evidence>
<feature type="domain" description="Uracil-DNA glycosylase-like" evidence="1">
    <location>
        <begin position="13"/>
        <end position="157"/>
    </location>
</feature>
<dbReference type="GO" id="GO:0033958">
    <property type="term" value="F:DNA-deoxyinosine glycosylase activity"/>
    <property type="evidence" value="ECO:0007669"/>
    <property type="project" value="UniProtKB-EC"/>
</dbReference>
<reference evidence="2 3" key="1">
    <citation type="submission" date="2019-08" db="EMBL/GenBank/DDBJ databases">
        <title>In-depth cultivation of the pig gut microbiome towards novel bacterial diversity and tailored functional studies.</title>
        <authorList>
            <person name="Wylensek D."/>
            <person name="Hitch T.C.A."/>
            <person name="Clavel T."/>
        </authorList>
    </citation>
    <scope>NUCLEOTIDE SEQUENCE [LARGE SCALE GENOMIC DNA]</scope>
    <source>
        <strain evidence="2 3">WCA3-601-WT-6H</strain>
    </source>
</reference>
<organism evidence="2 3">
    <name type="scientific">Waltera intestinalis</name>
    <dbReference type="NCBI Taxonomy" id="2606635"/>
    <lineage>
        <taxon>Bacteria</taxon>
        <taxon>Bacillati</taxon>
        <taxon>Bacillota</taxon>
        <taxon>Clostridia</taxon>
        <taxon>Lachnospirales</taxon>
        <taxon>Lachnospiraceae</taxon>
        <taxon>Waltera</taxon>
    </lineage>
</organism>
<dbReference type="InterPro" id="IPR026353">
    <property type="entry name" value="Hypoxan-DNA_Glyclase"/>
</dbReference>
<dbReference type="EMBL" id="VUMU01000012">
    <property type="protein sequence ID" value="MST58611.1"/>
    <property type="molecule type" value="Genomic_DNA"/>
</dbReference>
<keyword evidence="2" id="KW-0326">Glycosidase</keyword>
<sequence>MEYEHIEHTFAPVYDADSEVLILGTLPSVKSRENHFYYGHKQNRFWKVMANLCGEPVPETIEEKKAMLLAHHIAIWDVIQSCDIKGSSDSSIRNVEPTDIRHMLTESKITGIYTNGNKAGELYRKYQLPLTGKEATVLPSTSPANAAWSLQKLCEAWRNTIDITNKILYDNINDT</sequence>
<name>A0A6L5YK18_9FIRM</name>
<dbReference type="Proteomes" id="UP000476055">
    <property type="component" value="Unassembled WGS sequence"/>
</dbReference>
<dbReference type="CDD" id="cd10032">
    <property type="entry name" value="UDG-F6_HDG"/>
    <property type="match status" value="1"/>
</dbReference>
<evidence type="ECO:0000259" key="1">
    <source>
        <dbReference type="Pfam" id="PF03167"/>
    </source>
</evidence>
<dbReference type="InterPro" id="IPR036895">
    <property type="entry name" value="Uracil-DNA_glycosylase-like_sf"/>
</dbReference>
<dbReference type="InterPro" id="IPR005122">
    <property type="entry name" value="Uracil-DNA_glycosylase-like"/>
</dbReference>
<proteinExistence type="predicted"/>
<keyword evidence="3" id="KW-1185">Reference proteome</keyword>
<comment type="caution">
    <text evidence="2">The sequence shown here is derived from an EMBL/GenBank/DDBJ whole genome shotgun (WGS) entry which is preliminary data.</text>
</comment>
<dbReference type="AlphaFoldDB" id="A0A6L5YK18"/>
<dbReference type="Gene3D" id="3.40.470.10">
    <property type="entry name" value="Uracil-DNA glycosylase-like domain"/>
    <property type="match status" value="1"/>
</dbReference>
<gene>
    <name evidence="2" type="ORF">FYJ59_10240</name>
</gene>
<dbReference type="EC" id="3.2.2.15" evidence="2"/>
<evidence type="ECO:0000313" key="2">
    <source>
        <dbReference type="EMBL" id="MST58611.1"/>
    </source>
</evidence>
<dbReference type="Pfam" id="PF03167">
    <property type="entry name" value="UDG"/>
    <property type="match status" value="1"/>
</dbReference>
<dbReference type="NCBIfam" id="TIGR04274">
    <property type="entry name" value="hypoxanDNAglyco"/>
    <property type="match status" value="1"/>
</dbReference>